<dbReference type="CDD" id="cd00009">
    <property type="entry name" value="AAA"/>
    <property type="match status" value="1"/>
</dbReference>
<dbReference type="InterPro" id="IPR011006">
    <property type="entry name" value="CheY-like_superfamily"/>
</dbReference>
<comment type="caution">
    <text evidence="9">The sequence shown here is derived from an EMBL/GenBank/DDBJ whole genome shotgun (WGS) entry which is preliminary data.</text>
</comment>
<keyword evidence="5" id="KW-0597">Phosphoprotein</keyword>
<feature type="region of interest" description="Disordered" evidence="6">
    <location>
        <begin position="124"/>
        <end position="143"/>
    </location>
</feature>
<keyword evidence="3" id="KW-0805">Transcription regulation</keyword>
<dbReference type="FunFam" id="3.40.50.300:FF:000006">
    <property type="entry name" value="DNA-binding transcriptional regulator NtrC"/>
    <property type="match status" value="1"/>
</dbReference>
<dbReference type="InterPro" id="IPR058031">
    <property type="entry name" value="AAA_lid_NorR"/>
</dbReference>
<dbReference type="Pfam" id="PF02954">
    <property type="entry name" value="HTH_8"/>
    <property type="match status" value="1"/>
</dbReference>
<dbReference type="Gene3D" id="1.10.10.60">
    <property type="entry name" value="Homeodomain-like"/>
    <property type="match status" value="1"/>
</dbReference>
<dbReference type="Gene3D" id="3.40.50.300">
    <property type="entry name" value="P-loop containing nucleotide triphosphate hydrolases"/>
    <property type="match status" value="1"/>
</dbReference>
<evidence type="ECO:0000259" key="7">
    <source>
        <dbReference type="PROSITE" id="PS50045"/>
    </source>
</evidence>
<feature type="modified residue" description="4-aspartylphosphate" evidence="5">
    <location>
        <position position="52"/>
    </location>
</feature>
<reference evidence="9 10" key="1">
    <citation type="submission" date="2018-07" db="EMBL/GenBank/DDBJ databases">
        <title>Genomic Encyclopedia of Type Strains, Phase IV (KMG-IV): sequencing the most valuable type-strain genomes for metagenomic binning, comparative biology and taxonomic classification.</title>
        <authorList>
            <person name="Goeker M."/>
        </authorList>
    </citation>
    <scope>NUCLEOTIDE SEQUENCE [LARGE SCALE GENOMIC DNA]</scope>
    <source>
        <strain evidence="9 10">DSM 21634</strain>
    </source>
</reference>
<keyword evidence="4" id="KW-0804">Transcription</keyword>
<evidence type="ECO:0000256" key="1">
    <source>
        <dbReference type="ARBA" id="ARBA00022741"/>
    </source>
</evidence>
<dbReference type="InterPro" id="IPR025662">
    <property type="entry name" value="Sigma_54_int_dom_ATP-bd_1"/>
</dbReference>
<keyword evidence="10" id="KW-1185">Reference proteome</keyword>
<feature type="domain" description="Response regulatory" evidence="8">
    <location>
        <begin position="3"/>
        <end position="118"/>
    </location>
</feature>
<evidence type="ECO:0000256" key="3">
    <source>
        <dbReference type="ARBA" id="ARBA00023015"/>
    </source>
</evidence>
<sequence length="514" mass="54355">MARLLIVDDDDACRETLAETLQGLGHEAVQAASGVDALALAVRTRFAAVFLDHRMPGMDGLEVLAALRARLASLPPVIVLTAYASAGNTIEAMRLGAFDHLAKPVTRQEVADVLARALRTAAPAGAGQGAGDAVDNDDEDDALVGPSEAMRAVHKRTGLAAASAAPAPVLVLGETGSGKDMVARALHRHSARAGGPFVAINCAAIPKELLESELFGHVRGAFTGATSDRPGCFRAADGGVLLLDQIGDMAAGVQAKILRVLQEGEVTPLGGHRTHKVNVRMVAATHRDLAQAVREGSFREDLFYRLDVLTVRLPPLRGRLANIIPLAEHFLRRAAARQEGGAPKALSAAAAQALVRQRWPGNVRELRNLMERCQALVRQRVIDAADLGLDGAAPAVAQDAAALPADWLQAGLPEAVERLERQLIAQALARSQGNRAEAARAGHPPPAAVPQDGAVRVGLRRRETSAKRPRRRHPAVRLHPPRAPAVRQVLDLQGRPAGTEIEPSRGCTAVRPLC</sequence>
<evidence type="ECO:0000256" key="2">
    <source>
        <dbReference type="ARBA" id="ARBA00022840"/>
    </source>
</evidence>
<dbReference type="PROSITE" id="PS00688">
    <property type="entry name" value="SIGMA54_INTERACT_3"/>
    <property type="match status" value="1"/>
</dbReference>
<dbReference type="GO" id="GO:0006355">
    <property type="term" value="P:regulation of DNA-templated transcription"/>
    <property type="evidence" value="ECO:0007669"/>
    <property type="project" value="InterPro"/>
</dbReference>
<evidence type="ECO:0000313" key="10">
    <source>
        <dbReference type="Proteomes" id="UP000252884"/>
    </source>
</evidence>
<feature type="domain" description="Sigma-54 factor interaction" evidence="7">
    <location>
        <begin position="143"/>
        <end position="375"/>
    </location>
</feature>
<dbReference type="InterPro" id="IPR003593">
    <property type="entry name" value="AAA+_ATPase"/>
</dbReference>
<dbReference type="Gene3D" id="1.10.8.60">
    <property type="match status" value="1"/>
</dbReference>
<dbReference type="Pfam" id="PF25601">
    <property type="entry name" value="AAA_lid_14"/>
    <property type="match status" value="1"/>
</dbReference>
<dbReference type="SUPFAM" id="SSF52172">
    <property type="entry name" value="CheY-like"/>
    <property type="match status" value="1"/>
</dbReference>
<proteinExistence type="predicted"/>
<evidence type="ECO:0000259" key="8">
    <source>
        <dbReference type="PROSITE" id="PS50110"/>
    </source>
</evidence>
<dbReference type="PROSITE" id="PS50110">
    <property type="entry name" value="RESPONSE_REGULATORY"/>
    <property type="match status" value="1"/>
</dbReference>
<dbReference type="Pfam" id="PF00158">
    <property type="entry name" value="Sigma54_activat"/>
    <property type="match status" value="1"/>
</dbReference>
<dbReference type="PANTHER" id="PTHR32071">
    <property type="entry name" value="TRANSCRIPTIONAL REGULATORY PROTEIN"/>
    <property type="match status" value="1"/>
</dbReference>
<keyword evidence="2" id="KW-0067">ATP-binding</keyword>
<dbReference type="InterPro" id="IPR027417">
    <property type="entry name" value="P-loop_NTPase"/>
</dbReference>
<dbReference type="InterPro" id="IPR025944">
    <property type="entry name" value="Sigma_54_int_dom_CS"/>
</dbReference>
<gene>
    <name evidence="9" type="ORF">DES41_105503</name>
</gene>
<dbReference type="InterPro" id="IPR002078">
    <property type="entry name" value="Sigma_54_int"/>
</dbReference>
<keyword evidence="1" id="KW-0547">Nucleotide-binding</keyword>
<evidence type="ECO:0000256" key="6">
    <source>
        <dbReference type="SAM" id="MobiDB-lite"/>
    </source>
</evidence>
<dbReference type="PROSITE" id="PS00675">
    <property type="entry name" value="SIGMA54_INTERACT_1"/>
    <property type="match status" value="1"/>
</dbReference>
<name>A0A368XR95_9BURK</name>
<organism evidence="9 10">
    <name type="scientific">Pseudorhodoferax soli</name>
    <dbReference type="NCBI Taxonomy" id="545864"/>
    <lineage>
        <taxon>Bacteria</taxon>
        <taxon>Pseudomonadati</taxon>
        <taxon>Pseudomonadota</taxon>
        <taxon>Betaproteobacteria</taxon>
        <taxon>Burkholderiales</taxon>
        <taxon>Comamonadaceae</taxon>
    </lineage>
</organism>
<evidence type="ECO:0000256" key="5">
    <source>
        <dbReference type="PROSITE-ProRule" id="PRU00169"/>
    </source>
</evidence>
<dbReference type="GO" id="GO:0043565">
    <property type="term" value="F:sequence-specific DNA binding"/>
    <property type="evidence" value="ECO:0007669"/>
    <property type="project" value="InterPro"/>
</dbReference>
<dbReference type="SUPFAM" id="SSF52540">
    <property type="entry name" value="P-loop containing nucleoside triphosphate hydrolases"/>
    <property type="match status" value="1"/>
</dbReference>
<dbReference type="Proteomes" id="UP000252884">
    <property type="component" value="Unassembled WGS sequence"/>
</dbReference>
<dbReference type="CDD" id="cd00156">
    <property type="entry name" value="REC"/>
    <property type="match status" value="1"/>
</dbReference>
<dbReference type="InterPro" id="IPR002197">
    <property type="entry name" value="HTH_Fis"/>
</dbReference>
<dbReference type="PANTHER" id="PTHR32071:SF122">
    <property type="entry name" value="SIGMA FACTOR"/>
    <property type="match status" value="1"/>
</dbReference>
<dbReference type="GO" id="GO:0000160">
    <property type="term" value="P:phosphorelay signal transduction system"/>
    <property type="evidence" value="ECO:0007669"/>
    <property type="project" value="InterPro"/>
</dbReference>
<dbReference type="Pfam" id="PF00072">
    <property type="entry name" value="Response_reg"/>
    <property type="match status" value="1"/>
</dbReference>
<dbReference type="AlphaFoldDB" id="A0A368XR95"/>
<dbReference type="PROSITE" id="PS50045">
    <property type="entry name" value="SIGMA54_INTERACT_4"/>
    <property type="match status" value="1"/>
</dbReference>
<dbReference type="GO" id="GO:0005524">
    <property type="term" value="F:ATP binding"/>
    <property type="evidence" value="ECO:0007669"/>
    <property type="project" value="UniProtKB-KW"/>
</dbReference>
<dbReference type="InterPro" id="IPR001789">
    <property type="entry name" value="Sig_transdc_resp-reg_receiver"/>
</dbReference>
<dbReference type="EMBL" id="QPJK01000005">
    <property type="protein sequence ID" value="RCW70560.1"/>
    <property type="molecule type" value="Genomic_DNA"/>
</dbReference>
<dbReference type="Gene3D" id="3.40.50.2300">
    <property type="match status" value="1"/>
</dbReference>
<evidence type="ECO:0000313" key="9">
    <source>
        <dbReference type="EMBL" id="RCW70560.1"/>
    </source>
</evidence>
<dbReference type="SMART" id="SM00382">
    <property type="entry name" value="AAA"/>
    <property type="match status" value="1"/>
</dbReference>
<evidence type="ECO:0000256" key="4">
    <source>
        <dbReference type="ARBA" id="ARBA00023163"/>
    </source>
</evidence>
<dbReference type="SMART" id="SM00448">
    <property type="entry name" value="REC"/>
    <property type="match status" value="1"/>
</dbReference>
<protein>
    <submittedName>
        <fullName evidence="9">Fis family sigma54 specific transcriptional regulator</fullName>
    </submittedName>
</protein>
<accession>A0A368XR95</accession>